<reference evidence="2 3" key="1">
    <citation type="journal article" date="2014" name="Agronomy (Basel)">
        <title>A Draft Genome Sequence for Ensete ventricosum, the Drought-Tolerant Tree Against Hunger.</title>
        <authorList>
            <person name="Harrison J."/>
            <person name="Moore K.A."/>
            <person name="Paszkiewicz K."/>
            <person name="Jones T."/>
            <person name="Grant M."/>
            <person name="Ambacheew D."/>
            <person name="Muzemil S."/>
            <person name="Studholme D.J."/>
        </authorList>
    </citation>
    <scope>NUCLEOTIDE SEQUENCE [LARGE SCALE GENOMIC DNA]</scope>
</reference>
<comment type="caution">
    <text evidence="2">The sequence shown here is derived from an EMBL/GenBank/DDBJ whole genome shotgun (WGS) entry which is preliminary data.</text>
</comment>
<dbReference type="EMBL" id="AMZH03003489">
    <property type="protein sequence ID" value="RRT72175.1"/>
    <property type="molecule type" value="Genomic_DNA"/>
</dbReference>
<proteinExistence type="predicted"/>
<accession>A0A427A7F3</accession>
<sequence>MVFNKLRKDHFGITAKLCATTGVGIAIIVFSRNTVKHEEDCLVQDSTLMRRDQVAGGEGRDNTPPLPIVARPQVPIGARTTGRKRKRPDQCFCNVLFDGVVVVEFENAVAGSCMKKTTAMSAAQMVLCNALFDGVVGVEGWDAVGRKETERAGSDSDVKQRKGSNRIDMLRKKGWPTTVVGAIEKTNGKGKQRGPGPSRDLEHLQASRLQERLRGRRPLVPRLSERWQGQRPGRWLGWEPWWGISLEIYSSEKEKVATLAVRSCPTVVASQKRDR</sequence>
<evidence type="ECO:0000256" key="1">
    <source>
        <dbReference type="SAM" id="MobiDB-lite"/>
    </source>
</evidence>
<name>A0A427A7F3_ENSVE</name>
<dbReference type="Proteomes" id="UP000287651">
    <property type="component" value="Unassembled WGS sequence"/>
</dbReference>
<evidence type="ECO:0000313" key="3">
    <source>
        <dbReference type="Proteomes" id="UP000287651"/>
    </source>
</evidence>
<dbReference type="AlphaFoldDB" id="A0A427A7F3"/>
<gene>
    <name evidence="2" type="ORF">B296_00003068</name>
</gene>
<protein>
    <submittedName>
        <fullName evidence="2">Uncharacterized protein</fullName>
    </submittedName>
</protein>
<evidence type="ECO:0000313" key="2">
    <source>
        <dbReference type="EMBL" id="RRT72175.1"/>
    </source>
</evidence>
<organism evidence="2 3">
    <name type="scientific">Ensete ventricosum</name>
    <name type="common">Abyssinian banana</name>
    <name type="synonym">Musa ensete</name>
    <dbReference type="NCBI Taxonomy" id="4639"/>
    <lineage>
        <taxon>Eukaryota</taxon>
        <taxon>Viridiplantae</taxon>
        <taxon>Streptophyta</taxon>
        <taxon>Embryophyta</taxon>
        <taxon>Tracheophyta</taxon>
        <taxon>Spermatophyta</taxon>
        <taxon>Magnoliopsida</taxon>
        <taxon>Liliopsida</taxon>
        <taxon>Zingiberales</taxon>
        <taxon>Musaceae</taxon>
        <taxon>Ensete</taxon>
    </lineage>
</organism>
<feature type="region of interest" description="Disordered" evidence="1">
    <location>
        <begin position="148"/>
        <end position="200"/>
    </location>
</feature>
<feature type="compositionally biased region" description="Basic and acidic residues" evidence="1">
    <location>
        <begin position="148"/>
        <end position="160"/>
    </location>
</feature>